<feature type="compositionally biased region" description="Low complexity" evidence="1">
    <location>
        <begin position="2193"/>
        <end position="2202"/>
    </location>
</feature>
<feature type="region of interest" description="Disordered" evidence="1">
    <location>
        <begin position="1383"/>
        <end position="1516"/>
    </location>
</feature>
<feature type="compositionally biased region" description="Polar residues" evidence="1">
    <location>
        <begin position="2396"/>
        <end position="2406"/>
    </location>
</feature>
<dbReference type="SUPFAM" id="SSF81296">
    <property type="entry name" value="E set domains"/>
    <property type="match status" value="1"/>
</dbReference>
<organism evidence="3 4">
    <name type="scientific">Rhodotorula mucilaginosa</name>
    <name type="common">Yeast</name>
    <name type="synonym">Rhodotorula rubra</name>
    <dbReference type="NCBI Taxonomy" id="5537"/>
    <lineage>
        <taxon>Eukaryota</taxon>
        <taxon>Fungi</taxon>
        <taxon>Dikarya</taxon>
        <taxon>Basidiomycota</taxon>
        <taxon>Pucciniomycotina</taxon>
        <taxon>Microbotryomycetes</taxon>
        <taxon>Sporidiobolales</taxon>
        <taxon>Sporidiobolaceae</taxon>
        <taxon>Rhodotorula</taxon>
    </lineage>
</organism>
<dbReference type="InterPro" id="IPR052981">
    <property type="entry name" value="Ingression_C2_domain"/>
</dbReference>
<feature type="region of interest" description="Disordered" evidence="1">
    <location>
        <begin position="212"/>
        <end position="259"/>
    </location>
</feature>
<feature type="region of interest" description="Disordered" evidence="1">
    <location>
        <begin position="1336"/>
        <end position="1359"/>
    </location>
</feature>
<proteinExistence type="predicted"/>
<feature type="compositionally biased region" description="Polar residues" evidence="1">
    <location>
        <begin position="1459"/>
        <end position="1471"/>
    </location>
</feature>
<keyword evidence="4" id="KW-1185">Reference proteome</keyword>
<sequence>MAAAPRQRKALTTAQESRLVRYLDDELYKLSGAFESRHSATSRLPTLDAFLQALLPLHSFILTIPAVPPSAALRIAYYLNLTSFIAPALDGYTILDETLDTLFETLARFDRGWVAVLRGEDWDSTEGRARPAEEAPSTSAGPGKYAGGMRTTDRARLESLVKQIRAVLAISLGLPQFVPLENDPFLEMLQQRRDRPDLAGPLPNQFKQMLAADEGEQEADSLSASQASTPSLLTDDTLTSDSDSAMSVDTVTDDVAASDTGQPVVIMSEDDGDDADDVEFEEVAVTTDTQSSAHHFEREALPNAIVDPPDPDGSFEIHYEIPPPALHDGEITLEDGATPIVGQRRGFDPDAEYPLSEEEGDPIVPRRRGGSGGVNDEDDEAGEGEEEDGIDDSTRERLKHVFELTEQALAELRMAEENGHNHCMERAARYLPCATNPAACSGAPSSFRLRLADTASTLSPTSVFALGTLNKRMATVSKPRREAGLLVIVVLKAQHLHHRPEASKQDPFVEVEVTNSGKARTSADSNGEQDPLWDEEFRMTVYEVEGEQQYLHIRTRRQASATDDELVGEAKILLDGSWTEFDEWVAIKQDGKYRGEVYLELTWYPRESPNYRDDTGLQRHASRLDPATRLSRPPSDPSGIENPRSSSADRLAGIDFIARDRSKDLDFTGTTSTSRPPIPPPKDPADSSIHTERLPLPGEAEGSQAISSSSLHSPALQATASGSNSLPLRLPTQMDQRGHINPGSTPRPTASPEPVATLTPPVIVFTSQGSVSLPPRPATQMPPVPPPRPTSAAPGLHPSHQSDPLIATASSSLYLTSAALVPPSVASAAPSPSPPLLGRPASARPLPAAPDGANRPSVSPLDAKRREASAQQYEYEPAPPAYSPSAAAAAGSSRSPSFPGIVPAPAPPDIEAEVRRSRELMQRRREEEDRERRAAETRRRAEEEARRERIEAEKLAAEERKRISEQKRLEVIQASQRAREERIRQEREDARIAARLAEEAEAAERENLARRRAEDEALAKKLLAEEEAERARQQLERQRIDEDFVRQLREEDQQREDDERRAREEADAAFARRMREEEEAETRKRIEEDERIARSLAEQDRRPRPAPPARSSGGPHGSRERQGLVLKNIILGSIVLYQASKTSTNVSSASMDAGGAAGLGISFDTRLQHHSPDHEHHQQSYGQDRYYEQRSYNGYEHSPAPRHHLSHLRPLRASMSYDAGLRERAQQQHYLPPHEHDPYQKHVRIADGTPEVLNGKGGYLPYDLNHLSPLSDFDHSTTPSDSASGSSRPFSPASMSSLPSSTESGAHPTYGAHLPTSFPIQHEQHHEAPAYPISHAQRGASSHEHHSRARPESTARPSRLPAFLAERKELGRPHSMVDLRGQSHRAHKTDGHHYTDSSQPQQQLVPTDYIGSPAESVPSSAAALQRERFPGGGAEEEASTRLPMRQSEGRPRRRRNSDEQTSPLRNRSRSLSAFELRMLAESEAARSPAPLTAEASDEELAQPESPSPPDSGTVISIAPPVEAASKTPLKRQSTLLTAGASTVRRKKELDRLLMPSTRFGAFGEGPTASSRNSKGPDTSATSSPAVLEQAKSSSHARVELDLMLETPLVVEGGCLKGKLEVRARRPRDREGELWLSKPKLRVIGFEELASGEGRYIFFHHASSVDTYDSPSGQAIPLPCFESAADEEGYHRAKLGQHTMPVKMLIPVGKGAKGPWKGKQGDVRYIAIVSVKLKTATGADRSIAHFYRHLEVFPYIHPALALAPAPTPLAAEASKALFMGGSGQATIRASMHRETWVAGQRCYVEVAVANRTNKKIKTLTLSLVRTTSIYRSGGRTAQGATESQLVQSTKKKVAETTLELGKKSSSGATAKGTWIGVDAGASASFSPTLVIPPDALTLRRGRHVEVTYHLRVLISASLSADVSVELPLEIVNFVSLDPPPGHVGASPVPSKPQRPVARSWSSADLRGAVRTAADARAPTRMTSMDSLRLEDLEGMRPMSCQKAPALSRVASLESVHTLDLPRAQPVEHLEYAETADFDNPQPRPRREQPSRESVIVDRAKERQLRHQMSLQCISSAIASATARRNSPQVSPNHSAAGTAEDGHPNADPRQEFASTLYSLPPVDVSIANDGLGIQLDDYEDCPEEESNLPYAIGIHGRHESLIQDEELAMLMQSRFSDEDDDESPRIIPEAIHSPPRTVEVRVTPPTPSGPFVRPAAAQRAESPLHAVKAPRASSPLKARPSEGPRSDSPIKRSPQSPEKFGFATPSSPIKASPEKAAAASSPSVRQPPASSARTARPLPTPPASTSTTSPTKTSAGAATLPGATSLRKVPSGTSLKRSPGMLRKASSIQSLRSGSAAGSSPSAGSDSSRTLARSPSSLSSPQVSPVLASGTNAAAVFSSTARPTLSPTLEEAAEPPRRVVAPISPALRATRSMMDMRHSAAGSSSLSPRKSTILPAVKVKAAALESRQAALTRLATQTGNHGGRARVKDAPHPAAQLSRTDSIASSVAPSEFNLKRADSMASFKAPLLRRGGFEEIPPPVPALPRARS</sequence>
<feature type="region of interest" description="Disordered" evidence="1">
    <location>
        <begin position="2477"/>
        <end position="2501"/>
    </location>
</feature>
<comment type="caution">
    <text evidence="3">The sequence shown here is derived from an EMBL/GenBank/DDBJ whole genome shotgun (WGS) entry which is preliminary data.</text>
</comment>
<reference evidence="3 4" key="1">
    <citation type="submission" date="2020-11" db="EMBL/GenBank/DDBJ databases">
        <title>Kefir isolates.</title>
        <authorList>
            <person name="Marcisauskas S."/>
            <person name="Kim Y."/>
            <person name="Blasche S."/>
        </authorList>
    </citation>
    <scope>NUCLEOTIDE SEQUENCE [LARGE SCALE GENOMIC DNA]</scope>
    <source>
        <strain evidence="3 4">KR</strain>
    </source>
</reference>
<evidence type="ECO:0000256" key="1">
    <source>
        <dbReference type="SAM" id="MobiDB-lite"/>
    </source>
</evidence>
<dbReference type="Pfam" id="PF00168">
    <property type="entry name" value="C2"/>
    <property type="match status" value="1"/>
</dbReference>
<feature type="compositionally biased region" description="Low complexity" evidence="1">
    <location>
        <begin position="1412"/>
        <end position="1423"/>
    </location>
</feature>
<feature type="compositionally biased region" description="Basic and acidic residues" evidence="1">
    <location>
        <begin position="1041"/>
        <end position="1066"/>
    </location>
</feature>
<dbReference type="Pfam" id="PF02752">
    <property type="entry name" value="Arrestin_C"/>
    <property type="match status" value="1"/>
</dbReference>
<dbReference type="SMART" id="SM00239">
    <property type="entry name" value="C2"/>
    <property type="match status" value="1"/>
</dbReference>
<feature type="compositionally biased region" description="Low complexity" evidence="1">
    <location>
        <begin position="2290"/>
        <end position="2318"/>
    </location>
</feature>
<dbReference type="PROSITE" id="PS50004">
    <property type="entry name" value="C2"/>
    <property type="match status" value="1"/>
</dbReference>
<dbReference type="InterPro" id="IPR035892">
    <property type="entry name" value="C2_domain_sf"/>
</dbReference>
<feature type="compositionally biased region" description="Polar residues" evidence="1">
    <location>
        <begin position="2081"/>
        <end position="2094"/>
    </location>
</feature>
<feature type="compositionally biased region" description="Low complexity" evidence="1">
    <location>
        <begin position="228"/>
        <end position="259"/>
    </location>
</feature>
<feature type="compositionally biased region" description="Basic and acidic residues" evidence="1">
    <location>
        <begin position="2099"/>
        <end position="2108"/>
    </location>
</feature>
<feature type="compositionally biased region" description="Acidic residues" evidence="1">
    <location>
        <begin position="375"/>
        <end position="391"/>
    </location>
</feature>
<dbReference type="PANTHER" id="PTHR47052:SF3">
    <property type="entry name" value="INGRESSION PROTEIN 1"/>
    <property type="match status" value="1"/>
</dbReference>
<feature type="compositionally biased region" description="Basic and acidic residues" evidence="1">
    <location>
        <begin position="1341"/>
        <end position="1353"/>
    </location>
</feature>
<gene>
    <name evidence="3" type="ORF">C6P46_005979</name>
</gene>
<feature type="region of interest" description="Disordered" evidence="1">
    <location>
        <begin position="125"/>
        <end position="149"/>
    </location>
</feature>
<feature type="region of interest" description="Disordered" evidence="1">
    <location>
        <begin position="609"/>
        <end position="650"/>
    </location>
</feature>
<feature type="region of interest" description="Disordered" evidence="1">
    <location>
        <begin position="2031"/>
        <end position="2053"/>
    </location>
</feature>
<feature type="region of interest" description="Disordered" evidence="1">
    <location>
        <begin position="1271"/>
        <end position="1316"/>
    </location>
</feature>
<dbReference type="OrthoDB" id="298939at2759"/>
<dbReference type="SMART" id="SM01017">
    <property type="entry name" value="Arrestin_C"/>
    <property type="match status" value="1"/>
</dbReference>
<feature type="compositionally biased region" description="Basic and acidic residues" evidence="1">
    <location>
        <begin position="683"/>
        <end position="693"/>
    </location>
</feature>
<feature type="region of interest" description="Disordered" evidence="1">
    <location>
        <begin position="2174"/>
        <end position="2421"/>
    </location>
</feature>
<dbReference type="PANTHER" id="PTHR47052">
    <property type="entry name" value="CONSERVED SERINE PROLINE-RICH PROTEIN (AFU_ORTHOLOGUE AFUA_2G01790)"/>
    <property type="match status" value="1"/>
</dbReference>
<evidence type="ECO:0000259" key="2">
    <source>
        <dbReference type="PROSITE" id="PS50004"/>
    </source>
</evidence>
<feature type="compositionally biased region" description="Basic and acidic residues" evidence="1">
    <location>
        <begin position="2238"/>
        <end position="2249"/>
    </location>
</feature>
<feature type="region of interest" description="Disordered" evidence="1">
    <location>
        <begin position="2080"/>
        <end position="2108"/>
    </location>
</feature>
<dbReference type="InterPro" id="IPR014752">
    <property type="entry name" value="Arrestin-like_C"/>
</dbReference>
<dbReference type="Gene3D" id="2.60.40.640">
    <property type="match status" value="1"/>
</dbReference>
<feature type="compositionally biased region" description="Basic and acidic residues" evidence="1">
    <location>
        <begin position="1073"/>
        <end position="1103"/>
    </location>
</feature>
<feature type="region of interest" description="Disordered" evidence="1">
    <location>
        <begin position="824"/>
        <end position="949"/>
    </location>
</feature>
<evidence type="ECO:0000313" key="3">
    <source>
        <dbReference type="EMBL" id="KAG0665885.1"/>
    </source>
</evidence>
<dbReference type="EMBL" id="PUHQ01000007">
    <property type="protein sequence ID" value="KAG0665885.1"/>
    <property type="molecule type" value="Genomic_DNA"/>
</dbReference>
<accession>A0A9P6W6H5</accession>
<name>A0A9P6W6H5_RHOMI</name>
<feature type="compositionally biased region" description="Low complexity" evidence="1">
    <location>
        <begin position="2264"/>
        <end position="2282"/>
    </location>
</feature>
<feature type="region of interest" description="Disordered" evidence="1">
    <location>
        <begin position="340"/>
        <end position="396"/>
    </location>
</feature>
<feature type="compositionally biased region" description="Low complexity" evidence="1">
    <location>
        <begin position="1276"/>
        <end position="1304"/>
    </location>
</feature>
<evidence type="ECO:0000313" key="4">
    <source>
        <dbReference type="Proteomes" id="UP000777482"/>
    </source>
</evidence>
<feature type="compositionally biased region" description="Low complexity" evidence="1">
    <location>
        <begin position="883"/>
        <end position="899"/>
    </location>
</feature>
<feature type="domain" description="C2" evidence="2">
    <location>
        <begin position="465"/>
        <end position="593"/>
    </location>
</feature>
<feature type="compositionally biased region" description="Acidic residues" evidence="1">
    <location>
        <begin position="349"/>
        <end position="361"/>
    </location>
</feature>
<dbReference type="Proteomes" id="UP000777482">
    <property type="component" value="Unassembled WGS sequence"/>
</dbReference>
<dbReference type="SUPFAM" id="SSF49562">
    <property type="entry name" value="C2 domain (Calcium/lipid-binding domain, CaLB)"/>
    <property type="match status" value="1"/>
</dbReference>
<feature type="compositionally biased region" description="Basic and acidic residues" evidence="1">
    <location>
        <begin position="912"/>
        <end position="949"/>
    </location>
</feature>
<feature type="compositionally biased region" description="Low complexity" evidence="1">
    <location>
        <begin position="2352"/>
        <end position="2388"/>
    </location>
</feature>
<feature type="compositionally biased region" description="Polar residues" evidence="1">
    <location>
        <begin position="1567"/>
        <end position="1587"/>
    </location>
</feature>
<dbReference type="Gene3D" id="2.60.40.150">
    <property type="entry name" value="C2 domain"/>
    <property type="match status" value="1"/>
</dbReference>
<protein>
    <recommendedName>
        <fullName evidence="2">C2 domain-containing protein</fullName>
    </recommendedName>
</protein>
<dbReference type="InterPro" id="IPR011022">
    <property type="entry name" value="Arrestin_C-like"/>
</dbReference>
<feature type="compositionally biased region" description="Pro residues" evidence="1">
    <location>
        <begin position="774"/>
        <end position="789"/>
    </location>
</feature>
<feature type="region of interest" description="Disordered" evidence="1">
    <location>
        <begin position="1041"/>
        <end position="1122"/>
    </location>
</feature>
<dbReference type="InterPro" id="IPR000008">
    <property type="entry name" value="C2_dom"/>
</dbReference>
<feature type="compositionally biased region" description="Polar residues" evidence="1">
    <location>
        <begin position="1396"/>
        <end position="1405"/>
    </location>
</feature>
<feature type="compositionally biased region" description="Polar residues" evidence="1">
    <location>
        <begin position="704"/>
        <end position="726"/>
    </location>
</feature>
<dbReference type="CDD" id="cd22249">
    <property type="entry name" value="UDM1_RNF168_RNF169-like"/>
    <property type="match status" value="1"/>
</dbReference>
<dbReference type="InterPro" id="IPR014756">
    <property type="entry name" value="Ig_E-set"/>
</dbReference>
<feature type="region of interest" description="Disordered" evidence="1">
    <location>
        <begin position="662"/>
        <end position="804"/>
    </location>
</feature>
<feature type="compositionally biased region" description="Basic and acidic residues" evidence="1">
    <location>
        <begin position="2043"/>
        <end position="2053"/>
    </location>
</feature>
<feature type="region of interest" description="Disordered" evidence="1">
    <location>
        <begin position="1554"/>
        <end position="1587"/>
    </location>
</feature>
<feature type="compositionally biased region" description="Low complexity" evidence="1">
    <location>
        <begin position="838"/>
        <end position="850"/>
    </location>
</feature>